<keyword evidence="7" id="KW-0325">Glycoprotein</keyword>
<evidence type="ECO:0000256" key="1">
    <source>
        <dbReference type="ARBA" id="ARBA00012513"/>
    </source>
</evidence>
<protein>
    <recommendedName>
        <fullName evidence="1">non-specific serine/threonine protein kinase</fullName>
        <ecNumber evidence="1">2.7.11.1</ecNumber>
    </recommendedName>
</protein>
<dbReference type="Pfam" id="PF11721">
    <property type="entry name" value="Malectin"/>
    <property type="match status" value="1"/>
</dbReference>
<keyword evidence="8" id="KW-0812">Transmembrane</keyword>
<dbReference type="PANTHER" id="PTHR48006:SF34">
    <property type="entry name" value="OS08G0203700 PROTEIN"/>
    <property type="match status" value="1"/>
</dbReference>
<dbReference type="InterPro" id="IPR021720">
    <property type="entry name" value="Malectin_dom"/>
</dbReference>
<dbReference type="PANTHER" id="PTHR48006">
    <property type="entry name" value="LEUCINE-RICH REPEAT-CONTAINING PROTEIN DDB_G0281931-RELATED"/>
    <property type="match status" value="1"/>
</dbReference>
<sequence>MSPSSLRYYGLGLENGNYTVVLQFAETAFPDTKTWQSLGRRVFDIYIQGSLKEKNFNIWKMAGGKSFAAVNKSYTATVSKNFLEIHLFWAGKGTCCIPTQGHYGPMISALSVTPDFTPTVRNGVPKKKSKAGAISGIVIGASILGLVALFGIFMFTKKEKKPGTTATRTVRPYWTA</sequence>
<dbReference type="Gene3D" id="2.60.120.430">
    <property type="entry name" value="Galactose-binding lectin"/>
    <property type="match status" value="1"/>
</dbReference>
<dbReference type="AlphaFoldDB" id="A0A0A9CS15"/>
<dbReference type="GO" id="GO:0005886">
    <property type="term" value="C:plasma membrane"/>
    <property type="evidence" value="ECO:0007669"/>
    <property type="project" value="TreeGrafter"/>
</dbReference>
<name>A0A0A9CS15_ARUDO</name>
<dbReference type="EC" id="2.7.11.1" evidence="1"/>
<keyword evidence="8" id="KW-0472">Membrane</keyword>
<feature type="transmembrane region" description="Helical" evidence="8">
    <location>
        <begin position="131"/>
        <end position="155"/>
    </location>
</feature>
<feature type="domain" description="Malectin" evidence="9">
    <location>
        <begin position="2"/>
        <end position="110"/>
    </location>
</feature>
<dbReference type="GO" id="GO:0005524">
    <property type="term" value="F:ATP binding"/>
    <property type="evidence" value="ECO:0007669"/>
    <property type="project" value="UniProtKB-KW"/>
</dbReference>
<evidence type="ECO:0000256" key="4">
    <source>
        <dbReference type="ARBA" id="ARBA00022729"/>
    </source>
</evidence>
<dbReference type="EMBL" id="GBRH01219494">
    <property type="protein sequence ID" value="JAD78401.1"/>
    <property type="molecule type" value="Transcribed_RNA"/>
</dbReference>
<evidence type="ECO:0000259" key="9">
    <source>
        <dbReference type="Pfam" id="PF11721"/>
    </source>
</evidence>
<evidence type="ECO:0000256" key="5">
    <source>
        <dbReference type="ARBA" id="ARBA00022741"/>
    </source>
</evidence>
<reference evidence="10" key="2">
    <citation type="journal article" date="2015" name="Data Brief">
        <title>Shoot transcriptome of the giant reed, Arundo donax.</title>
        <authorList>
            <person name="Barrero R.A."/>
            <person name="Guerrero F.D."/>
            <person name="Moolhuijzen P."/>
            <person name="Goolsby J.A."/>
            <person name="Tidwell J."/>
            <person name="Bellgard S.E."/>
            <person name="Bellgard M.I."/>
        </authorList>
    </citation>
    <scope>NUCLEOTIDE SEQUENCE</scope>
    <source>
        <tissue evidence="10">Shoot tissue taken approximately 20 cm above the soil surface</tissue>
    </source>
</reference>
<evidence type="ECO:0000256" key="8">
    <source>
        <dbReference type="SAM" id="Phobius"/>
    </source>
</evidence>
<evidence type="ECO:0000256" key="7">
    <source>
        <dbReference type="ARBA" id="ARBA00023180"/>
    </source>
</evidence>
<organism evidence="10">
    <name type="scientific">Arundo donax</name>
    <name type="common">Giant reed</name>
    <name type="synonym">Donax arundinaceus</name>
    <dbReference type="NCBI Taxonomy" id="35708"/>
    <lineage>
        <taxon>Eukaryota</taxon>
        <taxon>Viridiplantae</taxon>
        <taxon>Streptophyta</taxon>
        <taxon>Embryophyta</taxon>
        <taxon>Tracheophyta</taxon>
        <taxon>Spermatophyta</taxon>
        <taxon>Magnoliopsida</taxon>
        <taxon>Liliopsida</taxon>
        <taxon>Poales</taxon>
        <taxon>Poaceae</taxon>
        <taxon>PACMAD clade</taxon>
        <taxon>Arundinoideae</taxon>
        <taxon>Arundineae</taxon>
        <taxon>Arundo</taxon>
    </lineage>
</organism>
<keyword evidence="8" id="KW-1133">Transmembrane helix</keyword>
<reference evidence="10" key="1">
    <citation type="submission" date="2014-09" db="EMBL/GenBank/DDBJ databases">
        <authorList>
            <person name="Magalhaes I.L.F."/>
            <person name="Oliveira U."/>
            <person name="Santos F.R."/>
            <person name="Vidigal T.H.D.A."/>
            <person name="Brescovit A.D."/>
            <person name="Santos A.J."/>
        </authorList>
    </citation>
    <scope>NUCLEOTIDE SEQUENCE</scope>
    <source>
        <tissue evidence="10">Shoot tissue taken approximately 20 cm above the soil surface</tissue>
    </source>
</reference>
<dbReference type="InterPro" id="IPR051824">
    <property type="entry name" value="LRR_Rcpt-Like_S/T_Kinase"/>
</dbReference>
<evidence type="ECO:0000256" key="6">
    <source>
        <dbReference type="ARBA" id="ARBA00022840"/>
    </source>
</evidence>
<keyword evidence="6" id="KW-0067">ATP-binding</keyword>
<keyword evidence="2" id="KW-0597">Phosphoprotein</keyword>
<evidence type="ECO:0000256" key="2">
    <source>
        <dbReference type="ARBA" id="ARBA00022553"/>
    </source>
</evidence>
<evidence type="ECO:0000256" key="3">
    <source>
        <dbReference type="ARBA" id="ARBA00022679"/>
    </source>
</evidence>
<keyword evidence="4" id="KW-0732">Signal</keyword>
<accession>A0A0A9CS15</accession>
<dbReference type="GO" id="GO:0004674">
    <property type="term" value="F:protein serine/threonine kinase activity"/>
    <property type="evidence" value="ECO:0007669"/>
    <property type="project" value="UniProtKB-EC"/>
</dbReference>
<evidence type="ECO:0000313" key="10">
    <source>
        <dbReference type="EMBL" id="JAD78401.1"/>
    </source>
</evidence>
<keyword evidence="5" id="KW-0547">Nucleotide-binding</keyword>
<keyword evidence="3" id="KW-0808">Transferase</keyword>
<proteinExistence type="predicted"/>